<proteinExistence type="predicted"/>
<evidence type="ECO:0000256" key="1">
    <source>
        <dbReference type="SAM" id="SignalP"/>
    </source>
</evidence>
<evidence type="ECO:0000313" key="3">
    <source>
        <dbReference type="Proteomes" id="UP001210380"/>
    </source>
</evidence>
<keyword evidence="3" id="KW-1185">Reference proteome</keyword>
<sequence>MGNRVKKAVVASSFGLGVLLAAAGPAVAQPFGVSWSDCVWGGGQVIQLQAGGEACLGGSFDGKVVVG</sequence>
<evidence type="ECO:0000313" key="2">
    <source>
        <dbReference type="EMBL" id="MDA3627804.1"/>
    </source>
</evidence>
<comment type="caution">
    <text evidence="2">The sequence shown here is derived from an EMBL/GenBank/DDBJ whole genome shotgun (WGS) entry which is preliminary data.</text>
</comment>
<dbReference type="Proteomes" id="UP001210380">
    <property type="component" value="Unassembled WGS sequence"/>
</dbReference>
<feature type="signal peptide" evidence="1">
    <location>
        <begin position="1"/>
        <end position="28"/>
    </location>
</feature>
<protein>
    <submittedName>
        <fullName evidence="2">Uncharacterized protein</fullName>
    </submittedName>
</protein>
<dbReference type="EMBL" id="JAQGLA010000033">
    <property type="protein sequence ID" value="MDA3627804.1"/>
    <property type="molecule type" value="Genomic_DNA"/>
</dbReference>
<dbReference type="RefSeq" id="WP_270950497.1">
    <property type="nucleotide sequence ID" value="NZ_JAQGLA010000033.1"/>
</dbReference>
<organism evidence="2 3">
    <name type="scientific">Saccharopolyspora oryzae</name>
    <dbReference type="NCBI Taxonomy" id="2997343"/>
    <lineage>
        <taxon>Bacteria</taxon>
        <taxon>Bacillati</taxon>
        <taxon>Actinomycetota</taxon>
        <taxon>Actinomycetes</taxon>
        <taxon>Pseudonocardiales</taxon>
        <taxon>Pseudonocardiaceae</taxon>
        <taxon>Saccharopolyspora</taxon>
    </lineage>
</organism>
<reference evidence="2 3" key="1">
    <citation type="submission" date="2022-11" db="EMBL/GenBank/DDBJ databases">
        <title>Draft genome sequence of Saccharopolyspora sp. WRP15-2 isolated from rhizosphere soils of wild rice in Thailand.</title>
        <authorList>
            <person name="Duangmal K."/>
            <person name="Kammanee S."/>
            <person name="Muangham S."/>
        </authorList>
    </citation>
    <scope>NUCLEOTIDE SEQUENCE [LARGE SCALE GENOMIC DNA]</scope>
    <source>
        <strain evidence="2 3">WRP15-2</strain>
    </source>
</reference>
<feature type="chain" id="PRO_5046154474" evidence="1">
    <location>
        <begin position="29"/>
        <end position="67"/>
    </location>
</feature>
<name>A0ABT4V328_9PSEU</name>
<gene>
    <name evidence="2" type="ORF">OU415_20375</name>
</gene>
<keyword evidence="1" id="KW-0732">Signal</keyword>
<accession>A0ABT4V328</accession>